<organism evidence="2">
    <name type="scientific">Physcomitrium patens</name>
    <name type="common">Spreading-leaved earth moss</name>
    <name type="synonym">Physcomitrella patens</name>
    <dbReference type="NCBI Taxonomy" id="3218"/>
    <lineage>
        <taxon>Eukaryota</taxon>
        <taxon>Viridiplantae</taxon>
        <taxon>Streptophyta</taxon>
        <taxon>Embryophyta</taxon>
        <taxon>Bryophyta</taxon>
        <taxon>Bryophytina</taxon>
        <taxon>Bryopsida</taxon>
        <taxon>Funariidae</taxon>
        <taxon>Funariales</taxon>
        <taxon>Funariaceae</taxon>
        <taxon>Physcomitrium</taxon>
    </lineage>
</organism>
<dbReference type="InterPro" id="IPR050508">
    <property type="entry name" value="Methyltransf_Superfamily"/>
</dbReference>
<dbReference type="Gramene" id="Pp3c18_6350V3.2">
    <property type="protein sequence ID" value="Pp3c18_6350V3.2"/>
    <property type="gene ID" value="Pp3c18_6350"/>
</dbReference>
<dbReference type="CDD" id="cd02440">
    <property type="entry name" value="AdoMet_MTases"/>
    <property type="match status" value="2"/>
</dbReference>
<name>A0A2K1J043_PHYPA</name>
<protein>
    <recommendedName>
        <fullName evidence="1">Methyltransferase domain-containing protein</fullName>
    </recommendedName>
</protein>
<dbReference type="PANTHER" id="PTHR42912:SF93">
    <property type="entry name" value="N6-ADENOSINE-METHYLTRANSFERASE TMT1A"/>
    <property type="match status" value="1"/>
</dbReference>
<evidence type="ECO:0000313" key="4">
    <source>
        <dbReference type="Proteomes" id="UP000006727"/>
    </source>
</evidence>
<dbReference type="RefSeq" id="XP_024402307.1">
    <property type="nucleotide sequence ID" value="XM_024546539.2"/>
</dbReference>
<dbReference type="GO" id="GO:0008168">
    <property type="term" value="F:methyltransferase activity"/>
    <property type="evidence" value="ECO:0000318"/>
    <property type="project" value="GO_Central"/>
</dbReference>
<dbReference type="GeneID" id="112295245"/>
<evidence type="ECO:0000313" key="2">
    <source>
        <dbReference type="EMBL" id="PNR34895.1"/>
    </source>
</evidence>
<accession>A0A2K1J043</accession>
<dbReference type="OrthoDB" id="5339271at2759"/>
<gene>
    <name evidence="3" type="primary">LOC112295245</name>
    <name evidence="2" type="ORF">PHYPA_022793</name>
</gene>
<dbReference type="EMBL" id="ABEU02000018">
    <property type="protein sequence ID" value="PNR34895.1"/>
    <property type="molecule type" value="Genomic_DNA"/>
</dbReference>
<dbReference type="Proteomes" id="UP000006727">
    <property type="component" value="Chromosome 18"/>
</dbReference>
<dbReference type="SUPFAM" id="SSF53335">
    <property type="entry name" value="S-adenosyl-L-methionine-dependent methyltransferases"/>
    <property type="match status" value="2"/>
</dbReference>
<dbReference type="AlphaFoldDB" id="A0A2K1J043"/>
<dbReference type="Gramene" id="Pp3c18_6350V3.1">
    <property type="protein sequence ID" value="Pp3c18_6350V3.1"/>
    <property type="gene ID" value="Pp3c18_6350"/>
</dbReference>
<dbReference type="PaxDb" id="3218-PP1S185_65V6.1"/>
<dbReference type="InterPro" id="IPR041698">
    <property type="entry name" value="Methyltransf_25"/>
</dbReference>
<dbReference type="EnsemblPlants" id="Pp3c18_6350V3.1">
    <property type="protein sequence ID" value="Pp3c18_6350V3.1"/>
    <property type="gene ID" value="Pp3c18_6350"/>
</dbReference>
<reference evidence="2 4" key="2">
    <citation type="journal article" date="2018" name="Plant J.">
        <title>The Physcomitrella patens chromosome-scale assembly reveals moss genome structure and evolution.</title>
        <authorList>
            <person name="Lang D."/>
            <person name="Ullrich K.K."/>
            <person name="Murat F."/>
            <person name="Fuchs J."/>
            <person name="Jenkins J."/>
            <person name="Haas F.B."/>
            <person name="Piednoel M."/>
            <person name="Gundlach H."/>
            <person name="Van Bel M."/>
            <person name="Meyberg R."/>
            <person name="Vives C."/>
            <person name="Morata J."/>
            <person name="Symeonidi A."/>
            <person name="Hiss M."/>
            <person name="Muchero W."/>
            <person name="Kamisugi Y."/>
            <person name="Saleh O."/>
            <person name="Blanc G."/>
            <person name="Decker E.L."/>
            <person name="van Gessel N."/>
            <person name="Grimwood J."/>
            <person name="Hayes R.D."/>
            <person name="Graham S.W."/>
            <person name="Gunter L.E."/>
            <person name="McDaniel S.F."/>
            <person name="Hoernstein S.N.W."/>
            <person name="Larsson A."/>
            <person name="Li F.W."/>
            <person name="Perroud P.F."/>
            <person name="Phillips J."/>
            <person name="Ranjan P."/>
            <person name="Rokshar D.S."/>
            <person name="Rothfels C.J."/>
            <person name="Schneider L."/>
            <person name="Shu S."/>
            <person name="Stevenson D.W."/>
            <person name="Thummler F."/>
            <person name="Tillich M."/>
            <person name="Villarreal Aguilar J.C."/>
            <person name="Widiez T."/>
            <person name="Wong G.K."/>
            <person name="Wymore A."/>
            <person name="Zhang Y."/>
            <person name="Zimmer A.D."/>
            <person name="Quatrano R.S."/>
            <person name="Mayer K.F.X."/>
            <person name="Goodstein D."/>
            <person name="Casacuberta J.M."/>
            <person name="Vandepoele K."/>
            <person name="Reski R."/>
            <person name="Cuming A.C."/>
            <person name="Tuskan G.A."/>
            <person name="Maumus F."/>
            <person name="Salse J."/>
            <person name="Schmutz J."/>
            <person name="Rensing S.A."/>
        </authorList>
    </citation>
    <scope>NUCLEOTIDE SEQUENCE [LARGE SCALE GENOMIC DNA]</scope>
    <source>
        <strain evidence="3 4">cv. Gransden 2004</strain>
    </source>
</reference>
<reference evidence="2 4" key="1">
    <citation type="journal article" date="2008" name="Science">
        <title>The Physcomitrella genome reveals evolutionary insights into the conquest of land by plants.</title>
        <authorList>
            <person name="Rensing S."/>
            <person name="Lang D."/>
            <person name="Zimmer A."/>
            <person name="Terry A."/>
            <person name="Salamov A."/>
            <person name="Shapiro H."/>
            <person name="Nishiyama T."/>
            <person name="Perroud P.-F."/>
            <person name="Lindquist E."/>
            <person name="Kamisugi Y."/>
            <person name="Tanahashi T."/>
            <person name="Sakakibara K."/>
            <person name="Fujita T."/>
            <person name="Oishi K."/>
            <person name="Shin-I T."/>
            <person name="Kuroki Y."/>
            <person name="Toyoda A."/>
            <person name="Suzuki Y."/>
            <person name="Hashimoto A."/>
            <person name="Yamaguchi K."/>
            <person name="Sugano A."/>
            <person name="Kohara Y."/>
            <person name="Fujiyama A."/>
            <person name="Anterola A."/>
            <person name="Aoki S."/>
            <person name="Ashton N."/>
            <person name="Barbazuk W.B."/>
            <person name="Barker E."/>
            <person name="Bennetzen J."/>
            <person name="Bezanilla M."/>
            <person name="Blankenship R."/>
            <person name="Cho S.H."/>
            <person name="Dutcher S."/>
            <person name="Estelle M."/>
            <person name="Fawcett J.A."/>
            <person name="Gundlach H."/>
            <person name="Hanada K."/>
            <person name="Heyl A."/>
            <person name="Hicks K.A."/>
            <person name="Hugh J."/>
            <person name="Lohr M."/>
            <person name="Mayer K."/>
            <person name="Melkozernov A."/>
            <person name="Murata T."/>
            <person name="Nelson D."/>
            <person name="Pils B."/>
            <person name="Prigge M."/>
            <person name="Reiss B."/>
            <person name="Renner T."/>
            <person name="Rombauts S."/>
            <person name="Rushton P."/>
            <person name="Sanderfoot A."/>
            <person name="Schween G."/>
            <person name="Shiu S.-H."/>
            <person name="Stueber K."/>
            <person name="Theodoulou F.L."/>
            <person name="Tu H."/>
            <person name="Van de Peer Y."/>
            <person name="Verrier P.J."/>
            <person name="Waters E."/>
            <person name="Wood A."/>
            <person name="Yang L."/>
            <person name="Cove D."/>
            <person name="Cuming A."/>
            <person name="Hasebe M."/>
            <person name="Lucas S."/>
            <person name="Mishler D.B."/>
            <person name="Reski R."/>
            <person name="Grigoriev I."/>
            <person name="Quatrano R.S."/>
            <person name="Boore J.L."/>
        </authorList>
    </citation>
    <scope>NUCLEOTIDE SEQUENCE [LARGE SCALE GENOMIC DNA]</scope>
    <source>
        <strain evidence="3 4">cv. Gransden 2004</strain>
    </source>
</reference>
<dbReference type="InterPro" id="IPR029063">
    <property type="entry name" value="SAM-dependent_MTases_sf"/>
</dbReference>
<proteinExistence type="predicted"/>
<reference evidence="3" key="3">
    <citation type="submission" date="2020-12" db="UniProtKB">
        <authorList>
            <consortium name="EnsemblPlants"/>
        </authorList>
    </citation>
    <scope>IDENTIFICATION</scope>
</reference>
<evidence type="ECO:0000259" key="1">
    <source>
        <dbReference type="Pfam" id="PF13649"/>
    </source>
</evidence>
<sequence length="601" mass="66568">MRLGVSGEVPDMATPALAYSTALFPSFYDSMVDSLPPEFEVAESHGFYSNLALKSVPEPGGAVKILDLCTGTGSIPRCIAKAWADKCGKESKCRIIGVDNSEEMLKVARRGWIEVSGVNVEWKLGTLGQEGALAGVDNVDLAVISAGSFHHLRTHEEQLIALREVKASLKEGGLLVMNLFGLDEIVEEVSSGDHGGQDVWHLKDGFWKQTLSKEVETLEDGGITGTETFKVGCEMWNEEMVCKWTLRAVWWEDVRELCEELGLVILQEFHSFRDALDGSKAALKETGETGRIFVIQKQNEFHGDVQKMATPTLAYNTALFPFFYDAMVTSLPVEFEVLESRTFYTNLALNVAPETDVDVKVLDLCTGTGRISRDIAAAWSKVASKCRSCNKNRSLQLIGLDNSEEMLKAARREWIQVPDVEVEWMLGTLGQRGALASVRDIDLAIVSAGSFHLLTTYEEQLVAMGEVKESLKVGGILVLNLFGVDEIVEEVSLGDHGGLDIWHLNDGFWKQTLDKEVETLEDGGITGTETFKVGCKKWNEEMVCKWTLRAVWWEDVRELCEEVGLVVQKEFRSFADALCGRTADTNEIGDAGRIFVIQRES</sequence>
<feature type="domain" description="Methyltransferase" evidence="1">
    <location>
        <begin position="65"/>
        <end position="173"/>
    </location>
</feature>
<dbReference type="Pfam" id="PF13649">
    <property type="entry name" value="Methyltransf_25"/>
    <property type="match status" value="1"/>
</dbReference>
<dbReference type="Gene3D" id="3.40.50.150">
    <property type="entry name" value="Vaccinia Virus protein VP39"/>
    <property type="match status" value="2"/>
</dbReference>
<keyword evidence="4" id="KW-1185">Reference proteome</keyword>
<dbReference type="EnsemblPlants" id="Pp3c18_6350V3.2">
    <property type="protein sequence ID" value="Pp3c18_6350V3.2"/>
    <property type="gene ID" value="Pp3c18_6350"/>
</dbReference>
<evidence type="ECO:0000313" key="3">
    <source>
        <dbReference type="EnsemblPlants" id="Pp3c18_6350V3.1"/>
    </source>
</evidence>
<dbReference type="PANTHER" id="PTHR42912">
    <property type="entry name" value="METHYLTRANSFERASE"/>
    <property type="match status" value="1"/>
</dbReference>